<feature type="region of interest" description="Disordered" evidence="1">
    <location>
        <begin position="186"/>
        <end position="219"/>
    </location>
</feature>
<protein>
    <recommendedName>
        <fullName evidence="2">C2H2-type domain-containing protein</fullName>
    </recommendedName>
</protein>
<feature type="compositionally biased region" description="Low complexity" evidence="1">
    <location>
        <begin position="55"/>
        <end position="71"/>
    </location>
</feature>
<gene>
    <name evidence="3" type="ORF">OH76DRAFT_896020</name>
</gene>
<dbReference type="AlphaFoldDB" id="A0A371D0P5"/>
<keyword evidence="4" id="KW-1185">Reference proteome</keyword>
<proteinExistence type="predicted"/>
<organism evidence="3 4">
    <name type="scientific">Lentinus brumalis</name>
    <dbReference type="NCBI Taxonomy" id="2498619"/>
    <lineage>
        <taxon>Eukaryota</taxon>
        <taxon>Fungi</taxon>
        <taxon>Dikarya</taxon>
        <taxon>Basidiomycota</taxon>
        <taxon>Agaricomycotina</taxon>
        <taxon>Agaricomycetes</taxon>
        <taxon>Polyporales</taxon>
        <taxon>Polyporaceae</taxon>
        <taxon>Lentinus</taxon>
    </lineage>
</organism>
<sequence length="406" mass="42897">MSGQSRAYTCYECREVIEGRQRWQQHGTNTGHQIRTPNSDASVTPAQDPEKDAEAGNAEEGSSGGSSETNGSPTCSVCHTVFLSEQLLQQHLLSFTTCNVCNVHLPPDWVLEAHYATTDLHPKCDRCGLGFRDDEEFGWHIFECWADIESEAESSTHAGVAVDSSAPLGPIPSSHLLDVGLQEYTDTAGKGKAPDRGSPPRPSPPVAGNSGYVSGSSLKSKFSRPEIKTTTVFPANQQASATVVAREAQGQAISLREEVDERTLRPSSSLGDSVCPPYSPATRDKDGEEGAQDRQLLTSSMPGISNGHSVVYGSADGYAGSVASADSSSRATAPRYTLSPRIEPPAYGPPLDTGPPRHSASSSTCGPSKELPSGRSHRTSHNSAIANPGASSMQAAESSERLPECG</sequence>
<dbReference type="Proteomes" id="UP000256964">
    <property type="component" value="Unassembled WGS sequence"/>
</dbReference>
<evidence type="ECO:0000313" key="4">
    <source>
        <dbReference type="Proteomes" id="UP000256964"/>
    </source>
</evidence>
<feature type="region of interest" description="Disordered" evidence="1">
    <location>
        <begin position="24"/>
        <end position="71"/>
    </location>
</feature>
<feature type="compositionally biased region" description="Basic and acidic residues" evidence="1">
    <location>
        <begin position="282"/>
        <end position="292"/>
    </location>
</feature>
<evidence type="ECO:0000256" key="1">
    <source>
        <dbReference type="SAM" id="MobiDB-lite"/>
    </source>
</evidence>
<feature type="compositionally biased region" description="Polar residues" evidence="1">
    <location>
        <begin position="24"/>
        <end position="45"/>
    </location>
</feature>
<dbReference type="STRING" id="139420.A0A371D0P5"/>
<dbReference type="InterPro" id="IPR013087">
    <property type="entry name" value="Znf_C2H2_type"/>
</dbReference>
<feature type="region of interest" description="Disordered" evidence="1">
    <location>
        <begin position="259"/>
        <end position="292"/>
    </location>
</feature>
<accession>A0A371D0P5</accession>
<evidence type="ECO:0000259" key="2">
    <source>
        <dbReference type="PROSITE" id="PS00028"/>
    </source>
</evidence>
<dbReference type="PROSITE" id="PS00028">
    <property type="entry name" value="ZINC_FINGER_C2H2_1"/>
    <property type="match status" value="1"/>
</dbReference>
<dbReference type="EMBL" id="KZ857430">
    <property type="protein sequence ID" value="RDX46092.1"/>
    <property type="molecule type" value="Genomic_DNA"/>
</dbReference>
<feature type="compositionally biased region" description="Polar residues" evidence="1">
    <location>
        <begin position="381"/>
        <end position="397"/>
    </location>
</feature>
<dbReference type="OrthoDB" id="6333297at2759"/>
<evidence type="ECO:0000313" key="3">
    <source>
        <dbReference type="EMBL" id="RDX46092.1"/>
    </source>
</evidence>
<feature type="domain" description="C2H2-type" evidence="2">
    <location>
        <begin position="10"/>
        <end position="32"/>
    </location>
</feature>
<name>A0A371D0P5_9APHY</name>
<reference evidence="3 4" key="1">
    <citation type="journal article" date="2018" name="Biotechnol. Biofuels">
        <title>Integrative visual omics of the white-rot fungus Polyporus brumalis exposes the biotechnological potential of its oxidative enzymes for delignifying raw plant biomass.</title>
        <authorList>
            <person name="Miyauchi S."/>
            <person name="Rancon A."/>
            <person name="Drula E."/>
            <person name="Hage H."/>
            <person name="Chaduli D."/>
            <person name="Favel A."/>
            <person name="Grisel S."/>
            <person name="Henrissat B."/>
            <person name="Herpoel-Gimbert I."/>
            <person name="Ruiz-Duenas F.J."/>
            <person name="Chevret D."/>
            <person name="Hainaut M."/>
            <person name="Lin J."/>
            <person name="Wang M."/>
            <person name="Pangilinan J."/>
            <person name="Lipzen A."/>
            <person name="Lesage-Meessen L."/>
            <person name="Navarro D."/>
            <person name="Riley R."/>
            <person name="Grigoriev I.V."/>
            <person name="Zhou S."/>
            <person name="Raouche S."/>
            <person name="Rosso M.N."/>
        </authorList>
    </citation>
    <scope>NUCLEOTIDE SEQUENCE [LARGE SCALE GENOMIC DNA]</scope>
    <source>
        <strain evidence="3 4">BRFM 1820</strain>
    </source>
</reference>
<feature type="region of interest" description="Disordered" evidence="1">
    <location>
        <begin position="312"/>
        <end position="406"/>
    </location>
</feature>